<gene>
    <name evidence="1" type="ORF">M404DRAFT_997266</name>
</gene>
<organism evidence="1 2">
    <name type="scientific">Pisolithus tinctorius Marx 270</name>
    <dbReference type="NCBI Taxonomy" id="870435"/>
    <lineage>
        <taxon>Eukaryota</taxon>
        <taxon>Fungi</taxon>
        <taxon>Dikarya</taxon>
        <taxon>Basidiomycota</taxon>
        <taxon>Agaricomycotina</taxon>
        <taxon>Agaricomycetes</taxon>
        <taxon>Agaricomycetidae</taxon>
        <taxon>Boletales</taxon>
        <taxon>Sclerodermatineae</taxon>
        <taxon>Pisolithaceae</taxon>
        <taxon>Pisolithus</taxon>
    </lineage>
</organism>
<reference evidence="2" key="2">
    <citation type="submission" date="2015-01" db="EMBL/GenBank/DDBJ databases">
        <title>Evolutionary Origins and Diversification of the Mycorrhizal Mutualists.</title>
        <authorList>
            <consortium name="DOE Joint Genome Institute"/>
            <consortium name="Mycorrhizal Genomics Consortium"/>
            <person name="Kohler A."/>
            <person name="Kuo A."/>
            <person name="Nagy L.G."/>
            <person name="Floudas D."/>
            <person name="Copeland A."/>
            <person name="Barry K.W."/>
            <person name="Cichocki N."/>
            <person name="Veneault-Fourrey C."/>
            <person name="LaButti K."/>
            <person name="Lindquist E.A."/>
            <person name="Lipzen A."/>
            <person name="Lundell T."/>
            <person name="Morin E."/>
            <person name="Murat C."/>
            <person name="Riley R."/>
            <person name="Ohm R."/>
            <person name="Sun H."/>
            <person name="Tunlid A."/>
            <person name="Henrissat B."/>
            <person name="Grigoriev I.V."/>
            <person name="Hibbett D.S."/>
            <person name="Martin F."/>
        </authorList>
    </citation>
    <scope>NUCLEOTIDE SEQUENCE [LARGE SCALE GENOMIC DNA]</scope>
    <source>
        <strain evidence="2">Marx 270</strain>
    </source>
</reference>
<dbReference type="AlphaFoldDB" id="A0A0C3JGZ9"/>
<protein>
    <submittedName>
        <fullName evidence="1">Uncharacterized protein</fullName>
    </submittedName>
</protein>
<evidence type="ECO:0000313" key="1">
    <source>
        <dbReference type="EMBL" id="KIO08333.1"/>
    </source>
</evidence>
<reference evidence="1 2" key="1">
    <citation type="submission" date="2014-04" db="EMBL/GenBank/DDBJ databases">
        <authorList>
            <consortium name="DOE Joint Genome Institute"/>
            <person name="Kuo A."/>
            <person name="Kohler A."/>
            <person name="Costa M.D."/>
            <person name="Nagy L.G."/>
            <person name="Floudas D."/>
            <person name="Copeland A."/>
            <person name="Barry K.W."/>
            <person name="Cichocki N."/>
            <person name="Veneault-Fourrey C."/>
            <person name="LaButti K."/>
            <person name="Lindquist E.A."/>
            <person name="Lipzen A."/>
            <person name="Lundell T."/>
            <person name="Morin E."/>
            <person name="Murat C."/>
            <person name="Sun H."/>
            <person name="Tunlid A."/>
            <person name="Henrissat B."/>
            <person name="Grigoriev I.V."/>
            <person name="Hibbett D.S."/>
            <person name="Martin F."/>
            <person name="Nordberg H.P."/>
            <person name="Cantor M.N."/>
            <person name="Hua S.X."/>
        </authorList>
    </citation>
    <scope>NUCLEOTIDE SEQUENCE [LARGE SCALE GENOMIC DNA]</scope>
    <source>
        <strain evidence="1 2">Marx 270</strain>
    </source>
</reference>
<dbReference type="EMBL" id="KN831957">
    <property type="protein sequence ID" value="KIO08333.1"/>
    <property type="molecule type" value="Genomic_DNA"/>
</dbReference>
<keyword evidence="2" id="KW-1185">Reference proteome</keyword>
<dbReference type="HOGENOM" id="CLU_3074388_0_0_1"/>
<sequence length="53" mass="6018">MYVLGSLHDTGSRERQERQTCIIFRLDLTIVTRREEDVGGRSPSAPTRDIVSV</sequence>
<dbReference type="Proteomes" id="UP000054217">
    <property type="component" value="Unassembled WGS sequence"/>
</dbReference>
<feature type="non-terminal residue" evidence="1">
    <location>
        <position position="53"/>
    </location>
</feature>
<evidence type="ECO:0000313" key="2">
    <source>
        <dbReference type="Proteomes" id="UP000054217"/>
    </source>
</evidence>
<accession>A0A0C3JGZ9</accession>
<name>A0A0C3JGZ9_PISTI</name>
<proteinExistence type="predicted"/>
<dbReference type="InParanoid" id="A0A0C3JGZ9"/>